<feature type="transmembrane region" description="Helical" evidence="7">
    <location>
        <begin position="12"/>
        <end position="30"/>
    </location>
</feature>
<evidence type="ECO:0000313" key="8">
    <source>
        <dbReference type="EMBL" id="QUX30688.1"/>
    </source>
</evidence>
<feature type="transmembrane region" description="Helical" evidence="7">
    <location>
        <begin position="265"/>
        <end position="283"/>
    </location>
</feature>
<keyword evidence="2" id="KW-1003">Cell membrane</keyword>
<feature type="transmembrane region" description="Helical" evidence="7">
    <location>
        <begin position="447"/>
        <end position="467"/>
    </location>
</feature>
<evidence type="ECO:0000256" key="1">
    <source>
        <dbReference type="ARBA" id="ARBA00004651"/>
    </source>
</evidence>
<feature type="transmembrane region" description="Helical" evidence="7">
    <location>
        <begin position="370"/>
        <end position="390"/>
    </location>
</feature>
<feature type="transmembrane region" description="Helical" evidence="7">
    <location>
        <begin position="235"/>
        <end position="256"/>
    </location>
</feature>
<evidence type="ECO:0000256" key="5">
    <source>
        <dbReference type="ARBA" id="ARBA00023136"/>
    </source>
</evidence>
<dbReference type="RefSeq" id="WP_212643432.1">
    <property type="nucleotide sequence ID" value="NZ_CP074132.1"/>
</dbReference>
<feature type="transmembrane region" description="Helical" evidence="7">
    <location>
        <begin position="212"/>
        <end position="229"/>
    </location>
</feature>
<proteinExistence type="predicted"/>
<gene>
    <name evidence="8" type="ORF">KGD83_09430</name>
</gene>
<feature type="transmembrane region" description="Helical" evidence="7">
    <location>
        <begin position="133"/>
        <end position="158"/>
    </location>
</feature>
<evidence type="ECO:0000313" key="9">
    <source>
        <dbReference type="Proteomes" id="UP000678016"/>
    </source>
</evidence>
<feature type="transmembrane region" description="Helical" evidence="7">
    <location>
        <begin position="396"/>
        <end position="415"/>
    </location>
</feature>
<dbReference type="Pfam" id="PF02653">
    <property type="entry name" value="BPD_transp_2"/>
    <property type="match status" value="1"/>
</dbReference>
<protein>
    <submittedName>
        <fullName evidence="8">ABC transporter permease</fullName>
    </submittedName>
</protein>
<dbReference type="Proteomes" id="UP000678016">
    <property type="component" value="Chromosome"/>
</dbReference>
<name>A0ABX8CCE1_9ACTN</name>
<feature type="compositionally biased region" description="Basic and acidic residues" evidence="6">
    <location>
        <begin position="519"/>
        <end position="528"/>
    </location>
</feature>
<evidence type="ECO:0000256" key="4">
    <source>
        <dbReference type="ARBA" id="ARBA00022989"/>
    </source>
</evidence>
<evidence type="ECO:0000256" key="2">
    <source>
        <dbReference type="ARBA" id="ARBA00022475"/>
    </source>
</evidence>
<feature type="transmembrane region" description="Helical" evidence="7">
    <location>
        <begin position="105"/>
        <end position="126"/>
    </location>
</feature>
<keyword evidence="9" id="KW-1185">Reference proteome</keyword>
<feature type="transmembrane region" description="Helical" evidence="7">
    <location>
        <begin position="178"/>
        <end position="200"/>
    </location>
</feature>
<dbReference type="PANTHER" id="PTHR47089">
    <property type="entry name" value="ABC TRANSPORTER, PERMEASE PROTEIN"/>
    <property type="match status" value="1"/>
</dbReference>
<reference evidence="9" key="1">
    <citation type="submission" date="2021-05" db="EMBL/GenBank/DDBJ databases">
        <title>Direct Submission.</title>
        <authorList>
            <person name="Li K."/>
            <person name="Gao J."/>
        </authorList>
    </citation>
    <scope>NUCLEOTIDE SEQUENCE [LARGE SCALE GENOMIC DNA]</scope>
    <source>
        <strain evidence="9">HDS12</strain>
    </source>
</reference>
<keyword evidence="5 7" id="KW-0472">Membrane</keyword>
<comment type="subcellular location">
    <subcellularLocation>
        <location evidence="1">Cell membrane</location>
        <topology evidence="1">Multi-pass membrane protein</topology>
    </subcellularLocation>
</comment>
<feature type="transmembrane region" description="Helical" evidence="7">
    <location>
        <begin position="36"/>
        <end position="55"/>
    </location>
</feature>
<evidence type="ECO:0000256" key="3">
    <source>
        <dbReference type="ARBA" id="ARBA00022692"/>
    </source>
</evidence>
<feature type="transmembrane region" description="Helical" evidence="7">
    <location>
        <begin position="76"/>
        <end position="99"/>
    </location>
</feature>
<feature type="transmembrane region" description="Helical" evidence="7">
    <location>
        <begin position="322"/>
        <end position="340"/>
    </location>
</feature>
<evidence type="ECO:0000256" key="7">
    <source>
        <dbReference type="SAM" id="Phobius"/>
    </source>
</evidence>
<keyword evidence="3 7" id="KW-0812">Transmembrane</keyword>
<feature type="transmembrane region" description="Helical" evidence="7">
    <location>
        <begin position="422"/>
        <end position="441"/>
    </location>
</feature>
<evidence type="ECO:0000256" key="6">
    <source>
        <dbReference type="SAM" id="MobiDB-lite"/>
    </source>
</evidence>
<sequence length="528" mass="55148">MSRIPRPAMTLPAPAVAGVAIALGVALTFALDRALLWWAALIIGVVAAFAFVAWSGPMVPRERRAGADGAREEGTALHNTLVVPTALVLSVATGLLSAWFLDLSLIEPVAAALGALVGSAAAFLLFHRLSAMLALSFAAVLAAGVIATAVTAAVLFFSGIPPLATFERMLEYGTRPDSLVRIINDGTTYYLAAVAVAIGFKMKLFNIGVDGQYRLAALLSAAVGGYIVLPPVLSQIVIVITAVAVGGVWAGIAGYLKVTRGVSEVISTIMLNSIATGVTAYLLSTERLAVEISTNNIGTPPMPESSWVPGVPAGFLGSDERIFGFVFLAVAVGIGYWVMLNRTRFGFELRATGQSQTAAEASGVNVKKMVFLSMLFSGMVAGLVGLPQLLGSSHYYALDFPTGIGFIGIAIALLGRNHPVGIVFAALFWAFLNQASGILPFDGIPQEIAVISQATIVLTVVVVYEVVHRWGRRYQQQQIGRQLGTTAESPAPETVKVSADEASPAPAEGSTDAGTAPEPEDRRGGEAK</sequence>
<dbReference type="PANTHER" id="PTHR47089:SF1">
    <property type="entry name" value="GUANOSINE ABC TRANSPORTER PERMEASE PROTEIN NUPP"/>
    <property type="match status" value="1"/>
</dbReference>
<dbReference type="CDD" id="cd06580">
    <property type="entry name" value="TM_PBP1_transp_TpRbsC_like"/>
    <property type="match status" value="1"/>
</dbReference>
<dbReference type="InterPro" id="IPR001851">
    <property type="entry name" value="ABC_transp_permease"/>
</dbReference>
<feature type="region of interest" description="Disordered" evidence="6">
    <location>
        <begin position="481"/>
        <end position="528"/>
    </location>
</feature>
<dbReference type="EMBL" id="CP074132">
    <property type="protein sequence ID" value="QUX30688.1"/>
    <property type="molecule type" value="Genomic_DNA"/>
</dbReference>
<organism evidence="8 9">
    <name type="scientific">Nocardiopsis akebiae</name>
    <dbReference type="NCBI Taxonomy" id="2831968"/>
    <lineage>
        <taxon>Bacteria</taxon>
        <taxon>Bacillati</taxon>
        <taxon>Actinomycetota</taxon>
        <taxon>Actinomycetes</taxon>
        <taxon>Streptosporangiales</taxon>
        <taxon>Nocardiopsidaceae</taxon>
        <taxon>Nocardiopsis</taxon>
    </lineage>
</organism>
<keyword evidence="4 7" id="KW-1133">Transmembrane helix</keyword>
<accession>A0ABX8CCE1</accession>